<gene>
    <name evidence="4" type="ORF">VVD49_18940</name>
</gene>
<dbReference type="EC" id="2.8.2.-" evidence="4"/>
<comment type="caution">
    <text evidence="4">The sequence shown here is derived from an EMBL/GenBank/DDBJ whole genome shotgun (WGS) entry which is preliminary data.</text>
</comment>
<evidence type="ECO:0000313" key="4">
    <source>
        <dbReference type="EMBL" id="MEC5387816.1"/>
    </source>
</evidence>
<dbReference type="PANTHER" id="PTHR11783">
    <property type="entry name" value="SULFOTRANSFERASE SULT"/>
    <property type="match status" value="1"/>
</dbReference>
<dbReference type="Pfam" id="PF00685">
    <property type="entry name" value="Sulfotransfer_1"/>
    <property type="match status" value="1"/>
</dbReference>
<accession>A0ABU6K887</accession>
<dbReference type="InterPro" id="IPR000863">
    <property type="entry name" value="Sulfotransferase_dom"/>
</dbReference>
<dbReference type="EMBL" id="JAYXHS010000004">
    <property type="protein sequence ID" value="MEC5387816.1"/>
    <property type="molecule type" value="Genomic_DNA"/>
</dbReference>
<organism evidence="4 5">
    <name type="scientific">Uliginosibacterium silvisoli</name>
    <dbReference type="NCBI Taxonomy" id="3114758"/>
    <lineage>
        <taxon>Bacteria</taxon>
        <taxon>Pseudomonadati</taxon>
        <taxon>Pseudomonadota</taxon>
        <taxon>Betaproteobacteria</taxon>
        <taxon>Rhodocyclales</taxon>
        <taxon>Zoogloeaceae</taxon>
        <taxon>Uliginosibacterium</taxon>
    </lineage>
</organism>
<keyword evidence="2 4" id="KW-0808">Transferase</keyword>
<evidence type="ECO:0000313" key="5">
    <source>
        <dbReference type="Proteomes" id="UP001331561"/>
    </source>
</evidence>
<dbReference type="InterPro" id="IPR027417">
    <property type="entry name" value="P-loop_NTPase"/>
</dbReference>
<reference evidence="4 5" key="1">
    <citation type="submission" date="2024-01" db="EMBL/GenBank/DDBJ databases">
        <title>Uliginosibacterium soil sp. nov.</title>
        <authorList>
            <person name="Lv Y."/>
        </authorList>
    </citation>
    <scope>NUCLEOTIDE SEQUENCE [LARGE SCALE GENOMIC DNA]</scope>
    <source>
        <strain evidence="4 5">H3</strain>
    </source>
</reference>
<keyword evidence="5" id="KW-1185">Reference proteome</keyword>
<evidence type="ECO:0000259" key="3">
    <source>
        <dbReference type="Pfam" id="PF00685"/>
    </source>
</evidence>
<proteinExistence type="inferred from homology"/>
<comment type="similarity">
    <text evidence="1">Belongs to the sulfotransferase 1 family.</text>
</comment>
<dbReference type="GO" id="GO:0016740">
    <property type="term" value="F:transferase activity"/>
    <property type="evidence" value="ECO:0007669"/>
    <property type="project" value="UniProtKB-KW"/>
</dbReference>
<dbReference type="RefSeq" id="WP_327600790.1">
    <property type="nucleotide sequence ID" value="NZ_JAYXHS010000004.1"/>
</dbReference>
<evidence type="ECO:0000256" key="1">
    <source>
        <dbReference type="ARBA" id="ARBA00005771"/>
    </source>
</evidence>
<protein>
    <submittedName>
        <fullName evidence="4">Sulfotransferase domain-containing protein</fullName>
        <ecNumber evidence="4">2.8.2.-</ecNumber>
    </submittedName>
</protein>
<dbReference type="Gene3D" id="3.40.50.300">
    <property type="entry name" value="P-loop containing nucleotide triphosphate hydrolases"/>
    <property type="match status" value="1"/>
</dbReference>
<evidence type="ECO:0000256" key="2">
    <source>
        <dbReference type="ARBA" id="ARBA00022679"/>
    </source>
</evidence>
<dbReference type="Proteomes" id="UP001331561">
    <property type="component" value="Unassembled WGS sequence"/>
</dbReference>
<feature type="domain" description="Sulfotransferase" evidence="3">
    <location>
        <begin position="32"/>
        <end position="280"/>
    </location>
</feature>
<sequence>MMDQTISWPTKTREFHNHHFDSTIWNNFRFRDDDIIISTYAKSGTTWMQQIVAQLIFGGDPDVDVAQRSPWLDLRFPAKALKLFALNAQNHRRFVKTHLPLDALVFSPKAKYLYIGRDARDVVWSMYNHHTNANERWYQDLNETPGLVGPRIERPPADIRQYWRDWMDKDGHPWWPFWENVRGWWEARHLPNVKFVHFMDLKRDMPKQIREIADFLEVEITPAKWDAVIEHCSFDWMKRNASKHVGGGGEWLTGGAEVFINKGVNGRWADTLTAAEISEYEARAVHELGEECARWLAHGAQAD</sequence>
<name>A0ABU6K887_9RHOO</name>
<dbReference type="SUPFAM" id="SSF52540">
    <property type="entry name" value="P-loop containing nucleoside triphosphate hydrolases"/>
    <property type="match status" value="1"/>
</dbReference>